<dbReference type="PROSITE" id="PS52050">
    <property type="entry name" value="WYL"/>
    <property type="match status" value="1"/>
</dbReference>
<name>A0A4R7V056_9PSEU</name>
<dbReference type="Proteomes" id="UP000294927">
    <property type="component" value="Unassembled WGS sequence"/>
</dbReference>
<comment type="caution">
    <text evidence="3">The sequence shown here is derived from an EMBL/GenBank/DDBJ whole genome shotgun (WGS) entry which is preliminary data.</text>
</comment>
<proteinExistence type="predicted"/>
<reference evidence="3 4" key="1">
    <citation type="submission" date="2019-03" db="EMBL/GenBank/DDBJ databases">
        <title>Genomic Encyclopedia of Archaeal and Bacterial Type Strains, Phase II (KMG-II): from individual species to whole genera.</title>
        <authorList>
            <person name="Goeker M."/>
        </authorList>
    </citation>
    <scope>NUCLEOTIDE SEQUENCE [LARGE SCALE GENOMIC DNA]</scope>
    <source>
        <strain evidence="3 4">DSM 45499</strain>
    </source>
</reference>
<keyword evidence="3" id="KW-0067">ATP-binding</keyword>
<keyword evidence="3" id="KW-0547">Nucleotide-binding</keyword>
<sequence length="770" mass="81337">MRLPERGPRSVAYTVVRVPGPTLIDWLRAQDDQTLAVLLVARPDLATPPPPDTTVLAARAATRASVTRAAEGLDTFTLAVLDALVVADADKEPVSVARVVEVVGADAGEARVRDGLDVLVRLALAWGTDELSVVPAAREAGGLFPAGLGRSSPPLDDVDLPGMLADLPEAERRMLTTLAHGSPLGRTKDAGVSVPLEQARTPVQRLLAMGLLLRRDAETVELPRQVALAIRGNSPLGTVRLTEPTMNTRQHKVSTVDATGAGEALEFLRRAESLVKAWSTEPPPVLKSGGLGVRDLRRVARELDTDERGAGLVVETLFGAGMVADSSAATSPEWLPTTLVDPWLVSTPATQWATLASAWLDLPRLPGLAGARDAKDKVLAPLSDDLRRPPAPTERRRILSTLAELRGGTGVSPDDLAALMAWRAPRRGGRLRDEIVRWTLAEATALGLVALGASTGAGRALLEDGPAAAAKRMADSMPEPLDHVLVQADLTVVAPGPLEPGLAADMAAVADVESAGSATVYRVTESSVRRALDVGRTAEELHDLFRTRSRTPVPQGLTYLIDDVARRHGRLRGGTATSFLRCDDPVLLSEVAAHPAAARLELRKIAPTVLVSPVPLADVLEELRGAGFAPAAEDSLGQVLDLRPTGLRLPAPARPRRATVSALAPERALAMVEQLRAGDVAAGTRRGRTVSLTGGTGAADTAATLALLREAIERNNQVWIDFVDSRGVASQRVVDPFRVGGGVLEGRDVTQGAVRQYPLHRITSASLVES</sequence>
<feature type="domain" description="Helicase XPB/Ssl2 N-terminal" evidence="2">
    <location>
        <begin position="484"/>
        <end position="606"/>
    </location>
</feature>
<protein>
    <submittedName>
        <fullName evidence="3">XPB/Ssl2-like helicase family protein</fullName>
    </submittedName>
</protein>
<dbReference type="Pfam" id="PF13625">
    <property type="entry name" value="Helicase_C_3"/>
    <property type="match status" value="1"/>
</dbReference>
<dbReference type="EMBL" id="SOCP01000019">
    <property type="protein sequence ID" value="TDV41847.1"/>
    <property type="molecule type" value="Genomic_DNA"/>
</dbReference>
<dbReference type="InterPro" id="IPR026881">
    <property type="entry name" value="WYL_dom"/>
</dbReference>
<keyword evidence="3" id="KW-0347">Helicase</keyword>
<organism evidence="3 4">
    <name type="scientific">Actinophytocola oryzae</name>
    <dbReference type="NCBI Taxonomy" id="502181"/>
    <lineage>
        <taxon>Bacteria</taxon>
        <taxon>Bacillati</taxon>
        <taxon>Actinomycetota</taxon>
        <taxon>Actinomycetes</taxon>
        <taxon>Pseudonocardiales</taxon>
        <taxon>Pseudonocardiaceae</taxon>
    </lineage>
</organism>
<accession>A0A4R7V056</accession>
<dbReference type="Pfam" id="PF13280">
    <property type="entry name" value="WYL"/>
    <property type="match status" value="1"/>
</dbReference>
<keyword evidence="3" id="KW-0378">Hydrolase</keyword>
<evidence type="ECO:0000313" key="3">
    <source>
        <dbReference type="EMBL" id="TDV41847.1"/>
    </source>
</evidence>
<evidence type="ECO:0000313" key="4">
    <source>
        <dbReference type="Proteomes" id="UP000294927"/>
    </source>
</evidence>
<feature type="domain" description="WYL" evidence="1">
    <location>
        <begin position="704"/>
        <end position="765"/>
    </location>
</feature>
<evidence type="ECO:0000259" key="2">
    <source>
        <dbReference type="Pfam" id="PF13625"/>
    </source>
</evidence>
<dbReference type="InterPro" id="IPR032830">
    <property type="entry name" value="XPB/Ssl2_N"/>
</dbReference>
<gene>
    <name evidence="3" type="ORF">CLV71_119169</name>
</gene>
<keyword evidence="4" id="KW-1185">Reference proteome</keyword>
<dbReference type="AlphaFoldDB" id="A0A4R7V056"/>
<dbReference type="GO" id="GO:0004386">
    <property type="term" value="F:helicase activity"/>
    <property type="evidence" value="ECO:0007669"/>
    <property type="project" value="UniProtKB-KW"/>
</dbReference>
<evidence type="ECO:0000259" key="1">
    <source>
        <dbReference type="Pfam" id="PF13280"/>
    </source>
</evidence>